<dbReference type="InterPro" id="IPR042178">
    <property type="entry name" value="Serpin_sf_1"/>
</dbReference>
<dbReference type="InterPro" id="IPR023795">
    <property type="entry name" value="Serpin_CS"/>
</dbReference>
<dbReference type="PROSITE" id="PS00284">
    <property type="entry name" value="SERPIN"/>
    <property type="match status" value="1"/>
</dbReference>
<sequence>MKLFICLFALVAAAMADANADLLKAGNDQFTAKMLKEVATANKGKSVVLSAFSVLSPLAQLALASEGPSHDEILNAIGLPNDDVTKSVFKDVSNQLRSVKGVELKLANRLYVKKSGEVDDEFNTMSKDVFNSDSKTVDFTQASAAAGEINAWVEENTNNRIKDLVDPQSLNPPPDVILVNALYFKGKWSKPFAAEDTQNLTFYGIDKTIQIPTMYKNEKLNYAESKELDAQLVEVPYAGGETSLLIVLPNKVDGITALVEKLKDPSALNKAVSVMESDSVNLYLPKMKIETTTDLGDILPKVGVQKLFTSQAKLTKLLKGQELMITKAVQKAFIEVNEQGSEAAAANVFFVVGASLHVPEREKLFRADRPFYFELREGTRTLFSGLFYQP</sequence>
<dbReference type="Gene3D" id="2.30.39.10">
    <property type="entry name" value="Alpha-1-antitrypsin, domain 1"/>
    <property type="match status" value="1"/>
</dbReference>
<dbReference type="AlphaFoldDB" id="A0A9P0FXV6"/>
<dbReference type="InterPro" id="IPR023796">
    <property type="entry name" value="Serpin_dom"/>
</dbReference>
<dbReference type="Pfam" id="PF00079">
    <property type="entry name" value="Serpin"/>
    <property type="match status" value="1"/>
</dbReference>
<dbReference type="GO" id="GO:0005615">
    <property type="term" value="C:extracellular space"/>
    <property type="evidence" value="ECO:0007669"/>
    <property type="project" value="InterPro"/>
</dbReference>
<dbReference type="GO" id="GO:0004867">
    <property type="term" value="F:serine-type endopeptidase inhibitor activity"/>
    <property type="evidence" value="ECO:0007669"/>
    <property type="project" value="UniProtKB-KW"/>
</dbReference>
<dbReference type="SMART" id="SM00093">
    <property type="entry name" value="SERPIN"/>
    <property type="match status" value="1"/>
</dbReference>
<dbReference type="Proteomes" id="UP001154114">
    <property type="component" value="Chromosome 8"/>
</dbReference>
<dbReference type="InterPro" id="IPR036186">
    <property type="entry name" value="Serpin_sf"/>
</dbReference>
<evidence type="ECO:0000313" key="8">
    <source>
        <dbReference type="Proteomes" id="UP001154114"/>
    </source>
</evidence>
<keyword evidence="8" id="KW-1185">Reference proteome</keyword>
<keyword evidence="2" id="KW-0646">Protease inhibitor</keyword>
<dbReference type="InterPro" id="IPR042185">
    <property type="entry name" value="Serpin_sf_2"/>
</dbReference>
<feature type="domain" description="Serpin" evidence="6">
    <location>
        <begin position="32"/>
        <end position="390"/>
    </location>
</feature>
<dbReference type="EMBL" id="LR824011">
    <property type="protein sequence ID" value="CAH0627251.1"/>
    <property type="molecule type" value="Genomic_DNA"/>
</dbReference>
<protein>
    <recommendedName>
        <fullName evidence="6">Serpin domain-containing protein</fullName>
    </recommendedName>
</protein>
<accession>A0A9P0FXV6</accession>
<feature type="chain" id="PRO_5040214916" description="Serpin domain-containing protein" evidence="5">
    <location>
        <begin position="21"/>
        <end position="390"/>
    </location>
</feature>
<evidence type="ECO:0000256" key="5">
    <source>
        <dbReference type="SAM" id="SignalP"/>
    </source>
</evidence>
<comment type="similarity">
    <text evidence="1 4">Belongs to the serpin family.</text>
</comment>
<evidence type="ECO:0000256" key="3">
    <source>
        <dbReference type="ARBA" id="ARBA00022900"/>
    </source>
</evidence>
<evidence type="ECO:0000256" key="2">
    <source>
        <dbReference type="ARBA" id="ARBA00022690"/>
    </source>
</evidence>
<dbReference type="PANTHER" id="PTHR11461">
    <property type="entry name" value="SERINE PROTEASE INHIBITOR, SERPIN"/>
    <property type="match status" value="1"/>
</dbReference>
<gene>
    <name evidence="7" type="ORF">CINC_LOCUS12656</name>
</gene>
<dbReference type="PANTHER" id="PTHR11461:SF211">
    <property type="entry name" value="GH10112P-RELATED"/>
    <property type="match status" value="1"/>
</dbReference>
<dbReference type="CDD" id="cd19579">
    <property type="entry name" value="serpin1K-like"/>
    <property type="match status" value="1"/>
</dbReference>
<keyword evidence="5" id="KW-0732">Signal</keyword>
<feature type="signal peptide" evidence="5">
    <location>
        <begin position="1"/>
        <end position="20"/>
    </location>
</feature>
<reference evidence="7" key="1">
    <citation type="submission" date="2021-12" db="EMBL/GenBank/DDBJ databases">
        <authorList>
            <person name="King R."/>
        </authorList>
    </citation>
    <scope>NUCLEOTIDE SEQUENCE</scope>
</reference>
<keyword evidence="3" id="KW-0722">Serine protease inhibitor</keyword>
<name>A0A9P0FXV6_CHRIL</name>
<evidence type="ECO:0000256" key="1">
    <source>
        <dbReference type="ARBA" id="ARBA00009500"/>
    </source>
</evidence>
<evidence type="ECO:0000256" key="4">
    <source>
        <dbReference type="RuleBase" id="RU000411"/>
    </source>
</evidence>
<evidence type="ECO:0000313" key="7">
    <source>
        <dbReference type="EMBL" id="CAH0627251.1"/>
    </source>
</evidence>
<dbReference type="OrthoDB" id="671595at2759"/>
<dbReference type="InterPro" id="IPR000215">
    <property type="entry name" value="Serpin_fam"/>
</dbReference>
<organism evidence="7 8">
    <name type="scientific">Chrysodeixis includens</name>
    <name type="common">Soybean looper</name>
    <name type="synonym">Pseudoplusia includens</name>
    <dbReference type="NCBI Taxonomy" id="689277"/>
    <lineage>
        <taxon>Eukaryota</taxon>
        <taxon>Metazoa</taxon>
        <taxon>Ecdysozoa</taxon>
        <taxon>Arthropoda</taxon>
        <taxon>Hexapoda</taxon>
        <taxon>Insecta</taxon>
        <taxon>Pterygota</taxon>
        <taxon>Neoptera</taxon>
        <taxon>Endopterygota</taxon>
        <taxon>Lepidoptera</taxon>
        <taxon>Glossata</taxon>
        <taxon>Ditrysia</taxon>
        <taxon>Noctuoidea</taxon>
        <taxon>Noctuidae</taxon>
        <taxon>Plusiinae</taxon>
        <taxon>Chrysodeixis</taxon>
    </lineage>
</organism>
<proteinExistence type="inferred from homology"/>
<dbReference type="SUPFAM" id="SSF56574">
    <property type="entry name" value="Serpins"/>
    <property type="match status" value="1"/>
</dbReference>
<evidence type="ECO:0000259" key="6">
    <source>
        <dbReference type="SMART" id="SM00093"/>
    </source>
</evidence>
<dbReference type="Gene3D" id="3.30.497.10">
    <property type="entry name" value="Antithrombin, subunit I, domain 2"/>
    <property type="match status" value="1"/>
</dbReference>